<evidence type="ECO:0000256" key="1">
    <source>
        <dbReference type="SAM" id="Coils"/>
    </source>
</evidence>
<evidence type="ECO:0000313" key="2">
    <source>
        <dbReference type="EMBL" id="KAK4885636.1"/>
    </source>
</evidence>
<dbReference type="EMBL" id="JARPUR010000001">
    <property type="protein sequence ID" value="KAK4885636.1"/>
    <property type="molecule type" value="Genomic_DNA"/>
</dbReference>
<name>A0AAN7PP68_9COLE</name>
<keyword evidence="3" id="KW-1185">Reference proteome</keyword>
<dbReference type="AlphaFoldDB" id="A0AAN7PP68"/>
<reference evidence="3" key="1">
    <citation type="submission" date="2023-01" db="EMBL/GenBank/DDBJ databases">
        <title>Key to firefly adult light organ development and bioluminescence: homeobox transcription factors regulate luciferase expression and transportation to peroxisome.</title>
        <authorList>
            <person name="Fu X."/>
        </authorList>
    </citation>
    <scope>NUCLEOTIDE SEQUENCE [LARGE SCALE GENOMIC DNA]</scope>
</reference>
<keyword evidence="1" id="KW-0175">Coiled coil</keyword>
<sequence length="152" mass="17902">MSNLNILLPSLEKALKDLEEYEKVYQISKENVKQQQVKIEKLKCEKQQLLSLVEGCKQVVRNKQDKLIDIQTKIDDALLKRNKAEIANLYNKQIIKQSEDLIKAKTFNFNSFETENTLLQKYQYEKEDLLVQKELLEKTINTNKVKLKNLLC</sequence>
<comment type="caution">
    <text evidence="2">The sequence shown here is derived from an EMBL/GenBank/DDBJ whole genome shotgun (WGS) entry which is preliminary data.</text>
</comment>
<protein>
    <submittedName>
        <fullName evidence="2">Uncharacterized protein</fullName>
    </submittedName>
</protein>
<feature type="coiled-coil region" evidence="1">
    <location>
        <begin position="11"/>
        <end position="52"/>
    </location>
</feature>
<evidence type="ECO:0000313" key="3">
    <source>
        <dbReference type="Proteomes" id="UP001353858"/>
    </source>
</evidence>
<accession>A0AAN7PP68</accession>
<gene>
    <name evidence="2" type="ORF">RN001_001907</name>
</gene>
<dbReference type="Proteomes" id="UP001353858">
    <property type="component" value="Unassembled WGS sequence"/>
</dbReference>
<proteinExistence type="predicted"/>
<organism evidence="2 3">
    <name type="scientific">Aquatica leii</name>
    <dbReference type="NCBI Taxonomy" id="1421715"/>
    <lineage>
        <taxon>Eukaryota</taxon>
        <taxon>Metazoa</taxon>
        <taxon>Ecdysozoa</taxon>
        <taxon>Arthropoda</taxon>
        <taxon>Hexapoda</taxon>
        <taxon>Insecta</taxon>
        <taxon>Pterygota</taxon>
        <taxon>Neoptera</taxon>
        <taxon>Endopterygota</taxon>
        <taxon>Coleoptera</taxon>
        <taxon>Polyphaga</taxon>
        <taxon>Elateriformia</taxon>
        <taxon>Elateroidea</taxon>
        <taxon>Lampyridae</taxon>
        <taxon>Luciolinae</taxon>
        <taxon>Aquatica</taxon>
    </lineage>
</organism>